<dbReference type="PRINTS" id="PR00722">
    <property type="entry name" value="CHYMOTRYPSIN"/>
</dbReference>
<gene>
    <name evidence="10" type="ORF">HHI36_023513</name>
</gene>
<evidence type="ECO:0000256" key="2">
    <source>
        <dbReference type="ARBA" id="ARBA00022525"/>
    </source>
</evidence>
<keyword evidence="3 7" id="KW-0645">Protease</keyword>
<accession>A0ABD2PGK6</accession>
<dbReference type="InterPro" id="IPR001254">
    <property type="entry name" value="Trypsin_dom"/>
</dbReference>
<dbReference type="SMART" id="SM00020">
    <property type="entry name" value="Tryp_SPc"/>
    <property type="match status" value="1"/>
</dbReference>
<feature type="compositionally biased region" description="Pro residues" evidence="8">
    <location>
        <begin position="90"/>
        <end position="103"/>
    </location>
</feature>
<dbReference type="Gene3D" id="2.40.10.10">
    <property type="entry name" value="Trypsin-like serine proteases"/>
    <property type="match status" value="1"/>
</dbReference>
<dbReference type="GO" id="GO:0005576">
    <property type="term" value="C:extracellular region"/>
    <property type="evidence" value="ECO:0007669"/>
    <property type="project" value="UniProtKB-SubCell"/>
</dbReference>
<keyword evidence="11" id="KW-1185">Reference proteome</keyword>
<dbReference type="CDD" id="cd00190">
    <property type="entry name" value="Tryp_SPc"/>
    <property type="match status" value="1"/>
</dbReference>
<dbReference type="PANTHER" id="PTHR24252:SF7">
    <property type="entry name" value="HYALIN"/>
    <property type="match status" value="1"/>
</dbReference>
<comment type="caution">
    <text evidence="10">The sequence shown here is derived from an EMBL/GenBank/DDBJ whole genome shotgun (WGS) entry which is preliminary data.</text>
</comment>
<dbReference type="PROSITE" id="PS50240">
    <property type="entry name" value="TRYPSIN_DOM"/>
    <property type="match status" value="1"/>
</dbReference>
<dbReference type="PROSITE" id="PS00134">
    <property type="entry name" value="TRYPSIN_HIS"/>
    <property type="match status" value="1"/>
</dbReference>
<evidence type="ECO:0000256" key="1">
    <source>
        <dbReference type="ARBA" id="ARBA00004613"/>
    </source>
</evidence>
<dbReference type="EMBL" id="JABFTP020000186">
    <property type="protein sequence ID" value="KAL3290149.1"/>
    <property type="molecule type" value="Genomic_DNA"/>
</dbReference>
<feature type="domain" description="Peptidase S1" evidence="9">
    <location>
        <begin position="133"/>
        <end position="375"/>
    </location>
</feature>
<proteinExistence type="predicted"/>
<dbReference type="InterPro" id="IPR018114">
    <property type="entry name" value="TRYPSIN_HIS"/>
</dbReference>
<dbReference type="SUPFAM" id="SSF50494">
    <property type="entry name" value="Trypsin-like serine proteases"/>
    <property type="match status" value="1"/>
</dbReference>
<dbReference type="InterPro" id="IPR001314">
    <property type="entry name" value="Peptidase_S1A"/>
</dbReference>
<reference evidence="10 11" key="1">
    <citation type="journal article" date="2021" name="BMC Biol.">
        <title>Horizontally acquired antibacterial genes associated with adaptive radiation of ladybird beetles.</title>
        <authorList>
            <person name="Li H.S."/>
            <person name="Tang X.F."/>
            <person name="Huang Y.H."/>
            <person name="Xu Z.Y."/>
            <person name="Chen M.L."/>
            <person name="Du X.Y."/>
            <person name="Qiu B.Y."/>
            <person name="Chen P.T."/>
            <person name="Zhang W."/>
            <person name="Slipinski A."/>
            <person name="Escalona H.E."/>
            <person name="Waterhouse R.M."/>
            <person name="Zwick A."/>
            <person name="Pang H."/>
        </authorList>
    </citation>
    <scope>NUCLEOTIDE SEQUENCE [LARGE SCALE GENOMIC DNA]</scope>
    <source>
        <strain evidence="10">SYSU2018</strain>
    </source>
</reference>
<evidence type="ECO:0000259" key="9">
    <source>
        <dbReference type="PROSITE" id="PS50240"/>
    </source>
</evidence>
<dbReference type="Proteomes" id="UP001516400">
    <property type="component" value="Unassembled WGS sequence"/>
</dbReference>
<dbReference type="InterPro" id="IPR033116">
    <property type="entry name" value="TRYPSIN_SER"/>
</dbReference>
<dbReference type="InterPro" id="IPR043504">
    <property type="entry name" value="Peptidase_S1_PA_chymotrypsin"/>
</dbReference>
<feature type="region of interest" description="Disordered" evidence="8">
    <location>
        <begin position="77"/>
        <end position="108"/>
    </location>
</feature>
<dbReference type="AlphaFoldDB" id="A0ABD2PGK6"/>
<name>A0ABD2PGK6_9CUCU</name>
<keyword evidence="2" id="KW-0964">Secreted</keyword>
<evidence type="ECO:0000256" key="6">
    <source>
        <dbReference type="ARBA" id="ARBA00023157"/>
    </source>
</evidence>
<evidence type="ECO:0000256" key="3">
    <source>
        <dbReference type="ARBA" id="ARBA00022670"/>
    </source>
</evidence>
<dbReference type="FunFam" id="2.40.10.10:FF:000015">
    <property type="entry name" value="Atrial natriuretic peptide-converting enzyme"/>
    <property type="match status" value="1"/>
</dbReference>
<evidence type="ECO:0000256" key="4">
    <source>
        <dbReference type="ARBA" id="ARBA00022801"/>
    </source>
</evidence>
<dbReference type="PROSITE" id="PS00135">
    <property type="entry name" value="TRYPSIN_SER"/>
    <property type="match status" value="1"/>
</dbReference>
<keyword evidence="6" id="KW-1015">Disulfide bond</keyword>
<sequence length="378" mass="41708">MFLFVCSFLVILIFSDVITFSFHGSSLLHSKYARIMTMEDDIYIPSPSTMGPPTIPIAPTFPPITITFPTVTPSISPSTTETHILTPSPTIQPAPQPATPPSMPNRNGAAKAMKKCEEYQHWLIRLSAFQFFIIKGTPAMATAFPHMAALGYGPENSIQWLCGGSLISEQYVLTAAHCLRSMEMGNVSWVRLGDNNLTSQNSETSQMFSVGERIPHPDYSPASKYNDLALLKLDHPVEFSEYVLPICLSTSELDVKEQLVATGWGKTDVNGPRSNTLMKVDLDYFPNDVCRVAYADVPKRDLPEGVLADKQLCAGSKTDQRDTCQGDSGGPLQIRTDKLYLVGITSIGKMCGLPNVPAIYTKVLHYIPWIEQIVWKDV</sequence>
<dbReference type="InterPro" id="IPR009003">
    <property type="entry name" value="Peptidase_S1_PA"/>
</dbReference>
<keyword evidence="5 7" id="KW-0720">Serine protease</keyword>
<evidence type="ECO:0000256" key="5">
    <source>
        <dbReference type="ARBA" id="ARBA00022825"/>
    </source>
</evidence>
<protein>
    <recommendedName>
        <fullName evidence="9">Peptidase S1 domain-containing protein</fullName>
    </recommendedName>
</protein>
<evidence type="ECO:0000256" key="8">
    <source>
        <dbReference type="SAM" id="MobiDB-lite"/>
    </source>
</evidence>
<dbReference type="GO" id="GO:0006508">
    <property type="term" value="P:proteolysis"/>
    <property type="evidence" value="ECO:0007669"/>
    <property type="project" value="UniProtKB-KW"/>
</dbReference>
<keyword evidence="4 7" id="KW-0378">Hydrolase</keyword>
<feature type="compositionally biased region" description="Low complexity" evidence="8">
    <location>
        <begin position="77"/>
        <end position="89"/>
    </location>
</feature>
<evidence type="ECO:0000313" key="10">
    <source>
        <dbReference type="EMBL" id="KAL3290149.1"/>
    </source>
</evidence>
<dbReference type="GO" id="GO:0008236">
    <property type="term" value="F:serine-type peptidase activity"/>
    <property type="evidence" value="ECO:0007669"/>
    <property type="project" value="UniProtKB-KW"/>
</dbReference>
<evidence type="ECO:0000256" key="7">
    <source>
        <dbReference type="RuleBase" id="RU363034"/>
    </source>
</evidence>
<dbReference type="PANTHER" id="PTHR24252">
    <property type="entry name" value="ACROSIN-RELATED"/>
    <property type="match status" value="1"/>
</dbReference>
<dbReference type="Pfam" id="PF00089">
    <property type="entry name" value="Trypsin"/>
    <property type="match status" value="1"/>
</dbReference>
<organism evidence="10 11">
    <name type="scientific">Cryptolaemus montrouzieri</name>
    <dbReference type="NCBI Taxonomy" id="559131"/>
    <lineage>
        <taxon>Eukaryota</taxon>
        <taxon>Metazoa</taxon>
        <taxon>Ecdysozoa</taxon>
        <taxon>Arthropoda</taxon>
        <taxon>Hexapoda</taxon>
        <taxon>Insecta</taxon>
        <taxon>Pterygota</taxon>
        <taxon>Neoptera</taxon>
        <taxon>Endopterygota</taxon>
        <taxon>Coleoptera</taxon>
        <taxon>Polyphaga</taxon>
        <taxon>Cucujiformia</taxon>
        <taxon>Coccinelloidea</taxon>
        <taxon>Coccinellidae</taxon>
        <taxon>Scymninae</taxon>
        <taxon>Scymnini</taxon>
        <taxon>Cryptolaemus</taxon>
    </lineage>
</organism>
<evidence type="ECO:0000313" key="11">
    <source>
        <dbReference type="Proteomes" id="UP001516400"/>
    </source>
</evidence>
<comment type="subcellular location">
    <subcellularLocation>
        <location evidence="1">Secreted</location>
    </subcellularLocation>
</comment>